<dbReference type="EMBL" id="AMQN01010101">
    <property type="status" value="NOT_ANNOTATED_CDS"/>
    <property type="molecule type" value="Genomic_DNA"/>
</dbReference>
<dbReference type="SUPFAM" id="SSF53098">
    <property type="entry name" value="Ribonuclease H-like"/>
    <property type="match status" value="1"/>
</dbReference>
<gene>
    <name evidence="1" type="ORF">CAPTEDRAFT_193728</name>
</gene>
<dbReference type="Proteomes" id="UP000014760">
    <property type="component" value="Unassembled WGS sequence"/>
</dbReference>
<reference evidence="2" key="3">
    <citation type="submission" date="2015-06" db="UniProtKB">
        <authorList>
            <consortium name="EnsemblMetazoa"/>
        </authorList>
    </citation>
    <scope>IDENTIFICATION</scope>
</reference>
<dbReference type="AlphaFoldDB" id="R7U067"/>
<dbReference type="InterPro" id="IPR012337">
    <property type="entry name" value="RNaseH-like_sf"/>
</dbReference>
<evidence type="ECO:0000313" key="3">
    <source>
        <dbReference type="Proteomes" id="UP000014760"/>
    </source>
</evidence>
<reference evidence="1 3" key="2">
    <citation type="journal article" date="2013" name="Nature">
        <title>Insights into bilaterian evolution from three spiralian genomes.</title>
        <authorList>
            <person name="Simakov O."/>
            <person name="Marletaz F."/>
            <person name="Cho S.J."/>
            <person name="Edsinger-Gonzales E."/>
            <person name="Havlak P."/>
            <person name="Hellsten U."/>
            <person name="Kuo D.H."/>
            <person name="Larsson T."/>
            <person name="Lv J."/>
            <person name="Arendt D."/>
            <person name="Savage R."/>
            <person name="Osoegawa K."/>
            <person name="de Jong P."/>
            <person name="Grimwood J."/>
            <person name="Chapman J.A."/>
            <person name="Shapiro H."/>
            <person name="Aerts A."/>
            <person name="Otillar R.P."/>
            <person name="Terry A.Y."/>
            <person name="Boore J.L."/>
            <person name="Grigoriev I.V."/>
            <person name="Lindberg D.R."/>
            <person name="Seaver E.C."/>
            <person name="Weisblat D.A."/>
            <person name="Putnam N.H."/>
            <person name="Rokhsar D.S."/>
        </authorList>
    </citation>
    <scope>NUCLEOTIDE SEQUENCE</scope>
    <source>
        <strain evidence="1 3">I ESC-2004</strain>
    </source>
</reference>
<sequence length="337" mass="37989">MTFSCKTTFKVQHSLRILTPVLRITIISDIQVALNVAANSNVDVSFLWIPSHCGIQGNEAADALAKASLSSQSVQESVTYSLGHHYSSVCAYILQLWQGKQRESVKRGDVGRFGDWRHGYASLNWKNFVPKWYRKLHDPVRNDATALDVRLHVVRVHDVTFSLDFISQERRESLIRRHDSFGGNPVRDVPLHTTNYYSVHTSRPNKYSALLLPYTCDSIQWSTAASNAGRKLQPSTARKQLCAFVMLTIPLAKLAPCLSTKNVETSPLSVVMNYFNEEKALISGRFKRLLRVHTRMRFFNKIHLNASGDKRLSMISVTVSTIALKQPYGSVAPVRSI</sequence>
<accession>R7U067</accession>
<proteinExistence type="predicted"/>
<keyword evidence="3" id="KW-1185">Reference proteome</keyword>
<organism evidence="1">
    <name type="scientific">Capitella teleta</name>
    <name type="common">Polychaete worm</name>
    <dbReference type="NCBI Taxonomy" id="283909"/>
    <lineage>
        <taxon>Eukaryota</taxon>
        <taxon>Metazoa</taxon>
        <taxon>Spiralia</taxon>
        <taxon>Lophotrochozoa</taxon>
        <taxon>Annelida</taxon>
        <taxon>Polychaeta</taxon>
        <taxon>Sedentaria</taxon>
        <taxon>Scolecida</taxon>
        <taxon>Capitellidae</taxon>
        <taxon>Capitella</taxon>
    </lineage>
</organism>
<dbReference type="InterPro" id="IPR036397">
    <property type="entry name" value="RNaseH_sf"/>
</dbReference>
<dbReference type="Gene3D" id="3.30.420.10">
    <property type="entry name" value="Ribonuclease H-like superfamily/Ribonuclease H"/>
    <property type="match status" value="1"/>
</dbReference>
<reference evidence="3" key="1">
    <citation type="submission" date="2012-12" db="EMBL/GenBank/DDBJ databases">
        <authorList>
            <person name="Hellsten U."/>
            <person name="Grimwood J."/>
            <person name="Chapman J.A."/>
            <person name="Shapiro H."/>
            <person name="Aerts A."/>
            <person name="Otillar R.P."/>
            <person name="Terry A.Y."/>
            <person name="Boore J.L."/>
            <person name="Simakov O."/>
            <person name="Marletaz F."/>
            <person name="Cho S.-J."/>
            <person name="Edsinger-Gonzales E."/>
            <person name="Havlak P."/>
            <person name="Kuo D.-H."/>
            <person name="Larsson T."/>
            <person name="Lv J."/>
            <person name="Arendt D."/>
            <person name="Savage R."/>
            <person name="Osoegawa K."/>
            <person name="de Jong P."/>
            <person name="Lindberg D.R."/>
            <person name="Seaver E.C."/>
            <person name="Weisblat D.A."/>
            <person name="Putnam N.H."/>
            <person name="Grigoriev I.V."/>
            <person name="Rokhsar D.S."/>
        </authorList>
    </citation>
    <scope>NUCLEOTIDE SEQUENCE</scope>
    <source>
        <strain evidence="3">I ESC-2004</strain>
    </source>
</reference>
<dbReference type="EMBL" id="KB307055">
    <property type="protein sequence ID" value="ELT99252.1"/>
    <property type="molecule type" value="Genomic_DNA"/>
</dbReference>
<dbReference type="EnsemblMetazoa" id="CapteT193728">
    <property type="protein sequence ID" value="CapteP193728"/>
    <property type="gene ID" value="CapteG193728"/>
</dbReference>
<name>R7U067_CAPTE</name>
<dbReference type="GO" id="GO:0003676">
    <property type="term" value="F:nucleic acid binding"/>
    <property type="evidence" value="ECO:0007669"/>
    <property type="project" value="InterPro"/>
</dbReference>
<evidence type="ECO:0000313" key="2">
    <source>
        <dbReference type="EnsemblMetazoa" id="CapteP193728"/>
    </source>
</evidence>
<protein>
    <submittedName>
        <fullName evidence="1 2">Uncharacterized protein</fullName>
    </submittedName>
</protein>
<evidence type="ECO:0000313" key="1">
    <source>
        <dbReference type="EMBL" id="ELT99252.1"/>
    </source>
</evidence>
<dbReference type="HOGENOM" id="CLU_824509_0_0_1"/>